<comment type="caution">
    <text evidence="1">The sequence shown here is derived from an EMBL/GenBank/DDBJ whole genome shotgun (WGS) entry which is preliminary data.</text>
</comment>
<gene>
    <name evidence="1" type="ORF">GCK32_020910</name>
</gene>
<keyword evidence="2" id="KW-1185">Reference proteome</keyword>
<feature type="non-terminal residue" evidence="1">
    <location>
        <position position="125"/>
    </location>
</feature>
<evidence type="ECO:0000313" key="1">
    <source>
        <dbReference type="EMBL" id="KAK5976542.1"/>
    </source>
</evidence>
<accession>A0AAN8FLN4</accession>
<organism evidence="1 2">
    <name type="scientific">Trichostrongylus colubriformis</name>
    <name type="common">Black scour worm</name>
    <dbReference type="NCBI Taxonomy" id="6319"/>
    <lineage>
        <taxon>Eukaryota</taxon>
        <taxon>Metazoa</taxon>
        <taxon>Ecdysozoa</taxon>
        <taxon>Nematoda</taxon>
        <taxon>Chromadorea</taxon>
        <taxon>Rhabditida</taxon>
        <taxon>Rhabditina</taxon>
        <taxon>Rhabditomorpha</taxon>
        <taxon>Strongyloidea</taxon>
        <taxon>Trichostrongylidae</taxon>
        <taxon>Trichostrongylus</taxon>
    </lineage>
</organism>
<dbReference type="EMBL" id="WIXE01011723">
    <property type="protein sequence ID" value="KAK5976542.1"/>
    <property type="molecule type" value="Genomic_DNA"/>
</dbReference>
<proteinExistence type="predicted"/>
<reference evidence="1 2" key="1">
    <citation type="submission" date="2019-10" db="EMBL/GenBank/DDBJ databases">
        <title>Assembly and Annotation for the nematode Trichostrongylus colubriformis.</title>
        <authorList>
            <person name="Martin J."/>
        </authorList>
    </citation>
    <scope>NUCLEOTIDE SEQUENCE [LARGE SCALE GENOMIC DNA]</scope>
    <source>
        <strain evidence="1">G859</strain>
        <tissue evidence="1">Whole worm</tissue>
    </source>
</reference>
<sequence>MKRVLFSKQYVIFEAIPVEYGGTWRDDSGYSKPPEGCTRPGIPVTAADYRGPNDVWSDYGIINPPPSKTFTIKSHQSCELIRKCTQSGRLIWNFTINGDVEFEIVRREAGKEVKVWPKLTLTSLK</sequence>
<name>A0AAN8FLN4_TRICO</name>
<evidence type="ECO:0000313" key="2">
    <source>
        <dbReference type="Proteomes" id="UP001331761"/>
    </source>
</evidence>
<protein>
    <submittedName>
        <fullName evidence="1">Uncharacterized protein</fullName>
    </submittedName>
</protein>
<dbReference type="AlphaFoldDB" id="A0AAN8FLN4"/>
<dbReference type="Proteomes" id="UP001331761">
    <property type="component" value="Unassembled WGS sequence"/>
</dbReference>